<keyword evidence="1" id="KW-0134">Cell wall</keyword>
<reference evidence="8 9" key="1">
    <citation type="submission" date="2018-10" db="EMBL/GenBank/DDBJ databases">
        <authorList>
            <person name="Li J."/>
        </authorList>
    </citation>
    <scope>NUCLEOTIDE SEQUENCE [LARGE SCALE GENOMIC DNA]</scope>
    <source>
        <strain evidence="8 9">IF 016277</strain>
    </source>
</reference>
<dbReference type="RefSeq" id="WP_121649282.1">
    <property type="nucleotide sequence ID" value="NZ_RCUX01000010.1"/>
</dbReference>
<evidence type="ECO:0000256" key="5">
    <source>
        <dbReference type="SAM" id="Phobius"/>
    </source>
</evidence>
<dbReference type="PROSITE" id="PS50847">
    <property type="entry name" value="GRAM_POS_ANCHORING"/>
    <property type="match status" value="1"/>
</dbReference>
<accession>A0A3L7A364</accession>
<comment type="caution">
    <text evidence="8">The sequence shown here is derived from an EMBL/GenBank/DDBJ whole genome shotgun (WGS) entry which is preliminary data.</text>
</comment>
<keyword evidence="9" id="KW-1185">Reference proteome</keyword>
<feature type="signal peptide" evidence="6">
    <location>
        <begin position="1"/>
        <end position="26"/>
    </location>
</feature>
<name>A0A3L7A364_9MICO</name>
<evidence type="ECO:0000313" key="9">
    <source>
        <dbReference type="Proteomes" id="UP000272503"/>
    </source>
</evidence>
<keyword evidence="5" id="KW-0812">Transmembrane</keyword>
<evidence type="ECO:0000256" key="3">
    <source>
        <dbReference type="ARBA" id="ARBA00022729"/>
    </source>
</evidence>
<keyword evidence="3 6" id="KW-0732">Signal</keyword>
<proteinExistence type="predicted"/>
<dbReference type="EMBL" id="RCUX01000010">
    <property type="protein sequence ID" value="RLP74534.1"/>
    <property type="molecule type" value="Genomic_DNA"/>
</dbReference>
<evidence type="ECO:0000313" key="8">
    <source>
        <dbReference type="EMBL" id="RLP74534.1"/>
    </source>
</evidence>
<organism evidence="8 9">
    <name type="scientific">Mycetocola tolaasinivorans</name>
    <dbReference type="NCBI Taxonomy" id="76635"/>
    <lineage>
        <taxon>Bacteria</taxon>
        <taxon>Bacillati</taxon>
        <taxon>Actinomycetota</taxon>
        <taxon>Actinomycetes</taxon>
        <taxon>Micrococcales</taxon>
        <taxon>Microbacteriaceae</taxon>
        <taxon>Mycetocola</taxon>
    </lineage>
</organism>
<evidence type="ECO:0000256" key="4">
    <source>
        <dbReference type="ARBA" id="ARBA00023088"/>
    </source>
</evidence>
<dbReference type="InterPro" id="IPR019931">
    <property type="entry name" value="LPXTG_anchor"/>
</dbReference>
<keyword evidence="5" id="KW-0472">Membrane</keyword>
<keyword evidence="5" id="KW-1133">Transmembrane helix</keyword>
<feature type="domain" description="Gram-positive cocci surface proteins LPxTG" evidence="7">
    <location>
        <begin position="180"/>
        <end position="215"/>
    </location>
</feature>
<evidence type="ECO:0000256" key="6">
    <source>
        <dbReference type="SAM" id="SignalP"/>
    </source>
</evidence>
<sequence length="215" mass="22034">MSLRRIVAGGALALALTVAVPTVALASPADRSIELTGSGHGEIGDMFGAQLLIPGSRISADFNVVRRGGGVSSLSMEMLADLDPKGALGQAALVTVRTPLAEETSVLGDLLLAHSTMDLGTGSEQVTPVHLEIALPAESGNGTMARTVPFRIRVTAQDRTATPEVIPAGHGSVGNGSGWLSETGSNTGVWPWIGGITLVIGAAALIVARRRRSRD</sequence>
<dbReference type="Proteomes" id="UP000272503">
    <property type="component" value="Unassembled WGS sequence"/>
</dbReference>
<evidence type="ECO:0000259" key="7">
    <source>
        <dbReference type="PROSITE" id="PS50847"/>
    </source>
</evidence>
<keyword evidence="4" id="KW-0572">Peptidoglycan-anchor</keyword>
<gene>
    <name evidence="8" type="ORF">D9V32_12645</name>
</gene>
<feature type="transmembrane region" description="Helical" evidence="5">
    <location>
        <begin position="189"/>
        <end position="208"/>
    </location>
</feature>
<dbReference type="NCBIfam" id="TIGR01167">
    <property type="entry name" value="LPXTG_anchor"/>
    <property type="match status" value="1"/>
</dbReference>
<dbReference type="OrthoDB" id="5115839at2"/>
<dbReference type="AlphaFoldDB" id="A0A3L7A364"/>
<protein>
    <submittedName>
        <fullName evidence="8">LPXTG cell wall anchor domain-containing protein</fullName>
    </submittedName>
</protein>
<evidence type="ECO:0000256" key="2">
    <source>
        <dbReference type="ARBA" id="ARBA00022525"/>
    </source>
</evidence>
<keyword evidence="2" id="KW-0964">Secreted</keyword>
<feature type="chain" id="PRO_5018214888" evidence="6">
    <location>
        <begin position="27"/>
        <end position="215"/>
    </location>
</feature>
<evidence type="ECO:0000256" key="1">
    <source>
        <dbReference type="ARBA" id="ARBA00022512"/>
    </source>
</evidence>